<dbReference type="GO" id="GO:0002098">
    <property type="term" value="P:tRNA wobble uridine modification"/>
    <property type="evidence" value="ECO:0007669"/>
    <property type="project" value="TreeGrafter"/>
</dbReference>
<gene>
    <name evidence="3" type="ORF">EV420DRAFT_1536775</name>
</gene>
<evidence type="ECO:0000256" key="1">
    <source>
        <dbReference type="ARBA" id="ARBA00022603"/>
    </source>
</evidence>
<dbReference type="SUPFAM" id="SSF53335">
    <property type="entry name" value="S-adenosyl-L-methionine-dependent methyltransferases"/>
    <property type="match status" value="1"/>
</dbReference>
<evidence type="ECO:0000256" key="2">
    <source>
        <dbReference type="ARBA" id="ARBA00022679"/>
    </source>
</evidence>
<dbReference type="InterPro" id="IPR051422">
    <property type="entry name" value="AlkB_tRNA_MeTrf/Diox"/>
</dbReference>
<dbReference type="GO" id="GO:0106335">
    <property type="term" value="F:tRNA (5-carboxymethyluridine(34)-5-O)-methyltransferase activity"/>
    <property type="evidence" value="ECO:0007669"/>
    <property type="project" value="TreeGrafter"/>
</dbReference>
<dbReference type="GO" id="GO:0005737">
    <property type="term" value="C:cytoplasm"/>
    <property type="evidence" value="ECO:0007669"/>
    <property type="project" value="TreeGrafter"/>
</dbReference>
<dbReference type="PANTHER" id="PTHR13069:SF21">
    <property type="entry name" value="ALKYLATED DNA REPAIR PROTEIN ALKB HOMOLOG 8"/>
    <property type="match status" value="1"/>
</dbReference>
<name>A0AA39KGM7_ARMTA</name>
<accession>A0AA39KGM7</accession>
<sequence length="256" mass="28660">MAPTVTSTVIDDKPEIYEDNHVHDVYDQIASHFSSTRYKPWPIIANFLATIPTGWIGLDSGTGNGKYLPLPLERPGSIRTIGLDRSLPLLEIAKTAGDILGYGWRTGAFDYAISIATIHHLATSERRQMAVQRLLEAVSASHGRVLIYVWAIEQDELSKRTVPTSSHSSQNGQDVLVPWVLNQPSRESPQSGRVLQRYYHMFAQNELPGLVVKCAEQMELCVGPKATFGASHSGVEIIQDGWERSNYYIELRRWQS</sequence>
<dbReference type="Gene3D" id="3.40.50.150">
    <property type="entry name" value="Vaccinia Virus protein VP39"/>
    <property type="match status" value="1"/>
</dbReference>
<evidence type="ECO:0000313" key="3">
    <source>
        <dbReference type="EMBL" id="KAK0459600.1"/>
    </source>
</evidence>
<proteinExistence type="predicted"/>
<keyword evidence="2" id="KW-0808">Transferase</keyword>
<dbReference type="GO" id="GO:0030488">
    <property type="term" value="P:tRNA methylation"/>
    <property type="evidence" value="ECO:0007669"/>
    <property type="project" value="TreeGrafter"/>
</dbReference>
<protein>
    <submittedName>
        <fullName evidence="3">S-adenosyl-L-methionine-dependent methyltransferase</fullName>
    </submittedName>
</protein>
<dbReference type="GO" id="GO:0000049">
    <property type="term" value="F:tRNA binding"/>
    <property type="evidence" value="ECO:0007669"/>
    <property type="project" value="TreeGrafter"/>
</dbReference>
<dbReference type="AlphaFoldDB" id="A0AA39KGM7"/>
<comment type="caution">
    <text evidence="3">The sequence shown here is derived from an EMBL/GenBank/DDBJ whole genome shotgun (WGS) entry which is preliminary data.</text>
</comment>
<organism evidence="3 4">
    <name type="scientific">Armillaria tabescens</name>
    <name type="common">Ringless honey mushroom</name>
    <name type="synonym">Agaricus tabescens</name>
    <dbReference type="NCBI Taxonomy" id="1929756"/>
    <lineage>
        <taxon>Eukaryota</taxon>
        <taxon>Fungi</taxon>
        <taxon>Dikarya</taxon>
        <taxon>Basidiomycota</taxon>
        <taxon>Agaricomycotina</taxon>
        <taxon>Agaricomycetes</taxon>
        <taxon>Agaricomycetidae</taxon>
        <taxon>Agaricales</taxon>
        <taxon>Marasmiineae</taxon>
        <taxon>Physalacriaceae</taxon>
        <taxon>Desarmillaria</taxon>
    </lineage>
</organism>
<evidence type="ECO:0000313" key="4">
    <source>
        <dbReference type="Proteomes" id="UP001175211"/>
    </source>
</evidence>
<dbReference type="InterPro" id="IPR029063">
    <property type="entry name" value="SAM-dependent_MTases_sf"/>
</dbReference>
<dbReference type="RefSeq" id="XP_060331797.1">
    <property type="nucleotide sequence ID" value="XM_060472895.1"/>
</dbReference>
<keyword evidence="4" id="KW-1185">Reference proteome</keyword>
<keyword evidence="1 3" id="KW-0489">Methyltransferase</keyword>
<reference evidence="3" key="1">
    <citation type="submission" date="2023-06" db="EMBL/GenBank/DDBJ databases">
        <authorList>
            <consortium name="Lawrence Berkeley National Laboratory"/>
            <person name="Ahrendt S."/>
            <person name="Sahu N."/>
            <person name="Indic B."/>
            <person name="Wong-Bajracharya J."/>
            <person name="Merenyi Z."/>
            <person name="Ke H.-M."/>
            <person name="Monk M."/>
            <person name="Kocsube S."/>
            <person name="Drula E."/>
            <person name="Lipzen A."/>
            <person name="Balint B."/>
            <person name="Henrissat B."/>
            <person name="Andreopoulos B."/>
            <person name="Martin F.M."/>
            <person name="Harder C.B."/>
            <person name="Rigling D."/>
            <person name="Ford K.L."/>
            <person name="Foster G.D."/>
            <person name="Pangilinan J."/>
            <person name="Papanicolaou A."/>
            <person name="Barry K."/>
            <person name="LaButti K."/>
            <person name="Viragh M."/>
            <person name="Koriabine M."/>
            <person name="Yan M."/>
            <person name="Riley R."/>
            <person name="Champramary S."/>
            <person name="Plett K.L."/>
            <person name="Tsai I.J."/>
            <person name="Slot J."/>
            <person name="Sipos G."/>
            <person name="Plett J."/>
            <person name="Nagy L.G."/>
            <person name="Grigoriev I.V."/>
        </authorList>
    </citation>
    <scope>NUCLEOTIDE SEQUENCE</scope>
    <source>
        <strain evidence="3">CCBAS 213</strain>
    </source>
</reference>
<dbReference type="PANTHER" id="PTHR13069">
    <property type="entry name" value="ALKYLATED DNA REPAIR PROTEIN ALKB HOMOLOG 8"/>
    <property type="match status" value="1"/>
</dbReference>
<dbReference type="EMBL" id="JAUEPS010000014">
    <property type="protein sequence ID" value="KAK0459600.1"/>
    <property type="molecule type" value="Genomic_DNA"/>
</dbReference>
<dbReference type="Proteomes" id="UP001175211">
    <property type="component" value="Unassembled WGS sequence"/>
</dbReference>
<dbReference type="GeneID" id="85356443"/>
<dbReference type="GO" id="GO:0005634">
    <property type="term" value="C:nucleus"/>
    <property type="evidence" value="ECO:0007669"/>
    <property type="project" value="TreeGrafter"/>
</dbReference>